<dbReference type="NCBIfam" id="TIGR02436">
    <property type="entry name" value="four helix bundle protein"/>
    <property type="match status" value="1"/>
</dbReference>
<dbReference type="PANTHER" id="PTHR38471">
    <property type="entry name" value="FOUR HELIX BUNDLE PROTEIN"/>
    <property type="match status" value="1"/>
</dbReference>
<dbReference type="Gene3D" id="1.20.1440.60">
    <property type="entry name" value="23S rRNA-intervening sequence"/>
    <property type="match status" value="1"/>
</dbReference>
<accession>A0A3A1NFM8</accession>
<dbReference type="EMBL" id="QXFI01000033">
    <property type="protein sequence ID" value="RIV43114.1"/>
    <property type="molecule type" value="Genomic_DNA"/>
</dbReference>
<proteinExistence type="predicted"/>
<dbReference type="EMBL" id="VNWK01000033">
    <property type="protein sequence ID" value="TXJ92316.1"/>
    <property type="molecule type" value="Genomic_DNA"/>
</dbReference>
<organism evidence="1 3">
    <name type="scientific">Flagellimonas pelagia</name>
    <dbReference type="NCBI Taxonomy" id="2306998"/>
    <lineage>
        <taxon>Bacteria</taxon>
        <taxon>Pseudomonadati</taxon>
        <taxon>Bacteroidota</taxon>
        <taxon>Flavobacteriia</taxon>
        <taxon>Flavobacteriales</taxon>
        <taxon>Flavobacteriaceae</taxon>
        <taxon>Flagellimonas</taxon>
    </lineage>
</organism>
<dbReference type="AlphaFoldDB" id="A0A3A1NFM8"/>
<dbReference type="RefSeq" id="WP_119648575.1">
    <property type="nucleotide sequence ID" value="NZ_QXFI01000033.1"/>
</dbReference>
<reference evidence="2 4" key="2">
    <citation type="submission" date="2019-07" db="EMBL/GenBank/DDBJ databases">
        <title>Draft genome of two Muricauda strains isolated from deep sea.</title>
        <authorList>
            <person name="Sun C."/>
        </authorList>
    </citation>
    <scope>NUCLEOTIDE SEQUENCE [LARGE SCALE GENOMIC DNA]</scope>
    <source>
        <strain evidence="2 4">72</strain>
    </source>
</reference>
<dbReference type="InterPro" id="IPR036583">
    <property type="entry name" value="23S_rRNA_IVS_sf"/>
</dbReference>
<dbReference type="OrthoDB" id="285993at2"/>
<dbReference type="InterPro" id="IPR012657">
    <property type="entry name" value="23S_rRNA-intervening_sequence"/>
</dbReference>
<sequence length="118" mass="13329">MQAENPLLKKSYDFALKIIKLYKSIIHANKEYILSKQLLRSGTSIGANISEANGAISNADFSAKISIAYKESLEVKYWLSLLKDSEYISKEIAHKLIVDADELSKIMFSILKTTKRTK</sequence>
<evidence type="ECO:0000313" key="3">
    <source>
        <dbReference type="Proteomes" id="UP000266691"/>
    </source>
</evidence>
<keyword evidence="4" id="KW-1185">Reference proteome</keyword>
<dbReference type="PANTHER" id="PTHR38471:SF2">
    <property type="entry name" value="FOUR HELIX BUNDLE PROTEIN"/>
    <property type="match status" value="1"/>
</dbReference>
<protein>
    <submittedName>
        <fullName evidence="1">Four helix bundle protein</fullName>
    </submittedName>
</protein>
<name>A0A3A1NFM8_9FLAO</name>
<evidence type="ECO:0000313" key="4">
    <source>
        <dbReference type="Proteomes" id="UP000321621"/>
    </source>
</evidence>
<comment type="caution">
    <text evidence="1">The sequence shown here is derived from an EMBL/GenBank/DDBJ whole genome shotgun (WGS) entry which is preliminary data.</text>
</comment>
<dbReference type="Pfam" id="PF05635">
    <property type="entry name" value="23S_rRNA_IVP"/>
    <property type="match status" value="1"/>
</dbReference>
<dbReference type="PIRSF" id="PIRSF035652">
    <property type="entry name" value="CHP02436"/>
    <property type="match status" value="1"/>
</dbReference>
<evidence type="ECO:0000313" key="2">
    <source>
        <dbReference type="EMBL" id="TXJ92316.1"/>
    </source>
</evidence>
<dbReference type="SUPFAM" id="SSF158446">
    <property type="entry name" value="IVS-encoded protein-like"/>
    <property type="match status" value="1"/>
</dbReference>
<gene>
    <name evidence="1" type="ORF">D2V05_16055</name>
    <name evidence="2" type="ORF">FQ017_15915</name>
</gene>
<dbReference type="Proteomes" id="UP000321621">
    <property type="component" value="Unassembled WGS sequence"/>
</dbReference>
<reference evidence="1 3" key="1">
    <citation type="submission" date="2018-08" db="EMBL/GenBank/DDBJ databases">
        <title>Proposal of Muricauda 72 sp.nov. and Muricauda NH166 sp.nov., isolated from seawater.</title>
        <authorList>
            <person name="Cheng H."/>
            <person name="Wu Y.-H."/>
            <person name="Guo L.-L."/>
            <person name="Xu X.-W."/>
        </authorList>
    </citation>
    <scope>NUCLEOTIDE SEQUENCE [LARGE SCALE GENOMIC DNA]</scope>
    <source>
        <strain evidence="1 3">72</strain>
    </source>
</reference>
<evidence type="ECO:0000313" key="1">
    <source>
        <dbReference type="EMBL" id="RIV43114.1"/>
    </source>
</evidence>
<dbReference type="Proteomes" id="UP000266691">
    <property type="component" value="Unassembled WGS sequence"/>
</dbReference>